<organism evidence="2 3">
    <name type="scientific">Candidatus Methylophosphatis roskildensis</name>
    <dbReference type="NCBI Taxonomy" id="2899263"/>
    <lineage>
        <taxon>Bacteria</taxon>
        <taxon>Pseudomonadati</taxon>
        <taxon>Pseudomonadota</taxon>
        <taxon>Betaproteobacteria</taxon>
        <taxon>Nitrosomonadales</taxon>
        <taxon>Sterolibacteriaceae</taxon>
        <taxon>Candidatus Methylophosphatis</taxon>
    </lineage>
</organism>
<proteinExistence type="predicted"/>
<evidence type="ECO:0000313" key="3">
    <source>
        <dbReference type="Proteomes" id="UP000807785"/>
    </source>
</evidence>
<dbReference type="AlphaFoldDB" id="A0A9D7E120"/>
<gene>
    <name evidence="2" type="ORF">IPH26_17515</name>
</gene>
<dbReference type="EMBL" id="JADJEV010000004">
    <property type="protein sequence ID" value="MBK6974653.1"/>
    <property type="molecule type" value="Genomic_DNA"/>
</dbReference>
<comment type="caution">
    <text evidence="2">The sequence shown here is derived from an EMBL/GenBank/DDBJ whole genome shotgun (WGS) entry which is preliminary data.</text>
</comment>
<reference evidence="2" key="1">
    <citation type="submission" date="2020-10" db="EMBL/GenBank/DDBJ databases">
        <title>Connecting structure to function with the recovery of over 1000 high-quality activated sludge metagenome-assembled genomes encoding full-length rRNA genes using long-read sequencing.</title>
        <authorList>
            <person name="Singleton C.M."/>
            <person name="Petriglieri F."/>
            <person name="Kristensen J.M."/>
            <person name="Kirkegaard R.H."/>
            <person name="Michaelsen T.Y."/>
            <person name="Andersen M.H."/>
            <person name="Karst S.M."/>
            <person name="Dueholm M.S."/>
            <person name="Nielsen P.H."/>
            <person name="Albertsen M."/>
        </authorList>
    </citation>
    <scope>NUCLEOTIDE SEQUENCE</scope>
    <source>
        <strain evidence="2">Bjer_18-Q3-R1-45_BAT3C.347</strain>
    </source>
</reference>
<dbReference type="Proteomes" id="UP000807785">
    <property type="component" value="Unassembled WGS sequence"/>
</dbReference>
<dbReference type="GO" id="GO:0015074">
    <property type="term" value="P:DNA integration"/>
    <property type="evidence" value="ECO:0007669"/>
    <property type="project" value="InterPro"/>
</dbReference>
<evidence type="ECO:0000259" key="1">
    <source>
        <dbReference type="Pfam" id="PF13683"/>
    </source>
</evidence>
<evidence type="ECO:0000313" key="2">
    <source>
        <dbReference type="EMBL" id="MBK6974653.1"/>
    </source>
</evidence>
<sequence>MIPMPEAHIRAILDEWVTHYNGGRPHSALGGLGVPHPPQIAAVAPKSQSPHRLAAGALVLAKSVLGSLHHEYSLAVAPASA</sequence>
<feature type="domain" description="Integrase catalytic" evidence="1">
    <location>
        <begin position="7"/>
        <end position="32"/>
    </location>
</feature>
<protein>
    <submittedName>
        <fullName evidence="2">Transposase</fullName>
    </submittedName>
</protein>
<dbReference type="Pfam" id="PF13683">
    <property type="entry name" value="rve_3"/>
    <property type="match status" value="1"/>
</dbReference>
<dbReference type="InterPro" id="IPR001584">
    <property type="entry name" value="Integrase_cat-core"/>
</dbReference>
<name>A0A9D7E120_9PROT</name>
<accession>A0A9D7E120</accession>